<dbReference type="SUPFAM" id="SSF57850">
    <property type="entry name" value="RING/U-box"/>
    <property type="match status" value="1"/>
</dbReference>
<dbReference type="SMART" id="SM00184">
    <property type="entry name" value="RING"/>
    <property type="match status" value="2"/>
</dbReference>
<gene>
    <name evidence="3" type="ORF">BSTOLATCC_MIC24315</name>
</gene>
<evidence type="ECO:0000313" key="3">
    <source>
        <dbReference type="EMBL" id="CAG9319767.1"/>
    </source>
</evidence>
<accession>A0AAU9JG57</accession>
<dbReference type="Proteomes" id="UP001162131">
    <property type="component" value="Unassembled WGS sequence"/>
</dbReference>
<name>A0AAU9JG57_9CILI</name>
<evidence type="ECO:0000313" key="4">
    <source>
        <dbReference type="Proteomes" id="UP001162131"/>
    </source>
</evidence>
<protein>
    <recommendedName>
        <fullName evidence="2">RING-type domain-containing protein</fullName>
    </recommendedName>
</protein>
<evidence type="ECO:0000259" key="2">
    <source>
        <dbReference type="PROSITE" id="PS50089"/>
    </source>
</evidence>
<feature type="domain" description="RING-type" evidence="2">
    <location>
        <begin position="63"/>
        <end position="97"/>
    </location>
</feature>
<dbReference type="InterPro" id="IPR001841">
    <property type="entry name" value="Znf_RING"/>
</dbReference>
<proteinExistence type="predicted"/>
<keyword evidence="1" id="KW-0863">Zinc-finger</keyword>
<organism evidence="3 4">
    <name type="scientific">Blepharisma stoltei</name>
    <dbReference type="NCBI Taxonomy" id="1481888"/>
    <lineage>
        <taxon>Eukaryota</taxon>
        <taxon>Sar</taxon>
        <taxon>Alveolata</taxon>
        <taxon>Ciliophora</taxon>
        <taxon>Postciliodesmatophora</taxon>
        <taxon>Heterotrichea</taxon>
        <taxon>Heterotrichida</taxon>
        <taxon>Blepharismidae</taxon>
        <taxon>Blepharisma</taxon>
    </lineage>
</organism>
<dbReference type="AlphaFoldDB" id="A0AAU9JG57"/>
<comment type="caution">
    <text evidence="3">The sequence shown here is derived from an EMBL/GenBank/DDBJ whole genome shotgun (WGS) entry which is preliminary data.</text>
</comment>
<keyword evidence="4" id="KW-1185">Reference proteome</keyword>
<evidence type="ECO:0000256" key="1">
    <source>
        <dbReference type="PROSITE-ProRule" id="PRU00175"/>
    </source>
</evidence>
<keyword evidence="1" id="KW-0862">Zinc</keyword>
<keyword evidence="1" id="KW-0479">Metal-binding</keyword>
<dbReference type="GO" id="GO:0008270">
    <property type="term" value="F:zinc ion binding"/>
    <property type="evidence" value="ECO:0007669"/>
    <property type="project" value="UniProtKB-KW"/>
</dbReference>
<reference evidence="3" key="1">
    <citation type="submission" date="2021-09" db="EMBL/GenBank/DDBJ databases">
        <authorList>
            <consortium name="AG Swart"/>
            <person name="Singh M."/>
            <person name="Singh A."/>
            <person name="Seah K."/>
            <person name="Emmerich C."/>
        </authorList>
    </citation>
    <scope>NUCLEOTIDE SEQUENCE</scope>
    <source>
        <strain evidence="3">ATCC30299</strain>
    </source>
</reference>
<dbReference type="EMBL" id="CAJZBQ010000023">
    <property type="protein sequence ID" value="CAG9319767.1"/>
    <property type="molecule type" value="Genomic_DNA"/>
</dbReference>
<dbReference type="PROSITE" id="PS50089">
    <property type="entry name" value="ZF_RING_2"/>
    <property type="match status" value="1"/>
</dbReference>
<sequence length="361" mass="41528">MENIVDCNENCFLCEKKQAWKVNFAQFHGLCDYHKESIEESQNYQCIHCESIIFICKFTSVQCDYCYENPNSHILDCNHKICEMCFNEEHSCCPLCKYLSSQSESKETLNENALKEPVKVKINGIENGEDNYESSDSEVIEEEEVDEELYVIEEVEMSLEQSVAFDIRKSFQSTSADSQSQAINSIKALPSIIPEQTFIYKKCPKCSNGILIESETYKDIYKCCSCDKYFCISCLERLKSPKSHHNCTGSTKKMIHLTRKKFNKDNKKLKKLGSMLQVCPFCKKMREYKIEKGYYICCEGSNQCGIMFCLSCGAPISEKDGEAFAKHFTNGSNNPCVDFEIVKKDQNPVIYEHDNLKILKL</sequence>